<sequence>MTKTLLLLFWVLMLNSAYAQSNLQAYWDDGLNFQSQDSLFRFSVGGRVHYDVAFTGQSAGLDSLFGTPSAKVQVRRARLSFEGSLNKAFTYEFEFTFGETIEFADMYFAFLEVPFLEQLTIGHFREPFGLEEMTSSNAIVFMERSLTSAFGPSRNTGIMVQKQFFNKKLRGYAGMFRITDDLGNDLKGKGNHSFSSRWAYTPLVASNNRLLHLGLSYNNFTPINSIYSIEPNNEVNTEPEYMATHEIAGVRKINQLVGEIGYTKGPLTIQSEWVSSRVNLPQSAAAGNGENSQLHKSFYLMTSYFLKGGYRSYSSRGNRFSAIKLTQKHRTGSLSGAWETGLRFSYLDLSEARQPIHTLSNVTAGLNWYYNSNTRVMFNYVYSLFNNGLKANTLQLRMQASF</sequence>
<dbReference type="InterPro" id="IPR023614">
    <property type="entry name" value="Porin_dom_sf"/>
</dbReference>
<evidence type="ECO:0000313" key="3">
    <source>
        <dbReference type="Proteomes" id="UP000323426"/>
    </source>
</evidence>
<dbReference type="Gene3D" id="2.40.160.10">
    <property type="entry name" value="Porin"/>
    <property type="match status" value="1"/>
</dbReference>
<proteinExistence type="predicted"/>
<evidence type="ECO:0000313" key="2">
    <source>
        <dbReference type="EMBL" id="KAA5541689.1"/>
    </source>
</evidence>
<dbReference type="Pfam" id="PF07396">
    <property type="entry name" value="Porin_O_P"/>
    <property type="match status" value="1"/>
</dbReference>
<gene>
    <name evidence="2" type="ORF">F0145_20180</name>
</gene>
<protein>
    <recommendedName>
        <fullName evidence="4">Porin</fullName>
    </recommendedName>
</protein>
<dbReference type="RefSeq" id="WP_150091330.1">
    <property type="nucleotide sequence ID" value="NZ_VWSF01000020.1"/>
</dbReference>
<accession>A0A5M6D759</accession>
<dbReference type="SUPFAM" id="SSF56935">
    <property type="entry name" value="Porins"/>
    <property type="match status" value="1"/>
</dbReference>
<organism evidence="2 3">
    <name type="scientific">Adhaeribacter rhizoryzae</name>
    <dbReference type="NCBI Taxonomy" id="2607907"/>
    <lineage>
        <taxon>Bacteria</taxon>
        <taxon>Pseudomonadati</taxon>
        <taxon>Bacteroidota</taxon>
        <taxon>Cytophagia</taxon>
        <taxon>Cytophagales</taxon>
        <taxon>Hymenobacteraceae</taxon>
        <taxon>Adhaeribacter</taxon>
    </lineage>
</organism>
<dbReference type="InterPro" id="IPR010870">
    <property type="entry name" value="Porin_O/P"/>
</dbReference>
<keyword evidence="1" id="KW-0732">Signal</keyword>
<feature type="chain" id="PRO_5024326048" description="Porin" evidence="1">
    <location>
        <begin position="20"/>
        <end position="402"/>
    </location>
</feature>
<comment type="caution">
    <text evidence="2">The sequence shown here is derived from an EMBL/GenBank/DDBJ whole genome shotgun (WGS) entry which is preliminary data.</text>
</comment>
<evidence type="ECO:0000256" key="1">
    <source>
        <dbReference type="SAM" id="SignalP"/>
    </source>
</evidence>
<evidence type="ECO:0008006" key="4">
    <source>
        <dbReference type="Google" id="ProtNLM"/>
    </source>
</evidence>
<dbReference type="AlphaFoldDB" id="A0A5M6D759"/>
<keyword evidence="3" id="KW-1185">Reference proteome</keyword>
<reference evidence="2 3" key="1">
    <citation type="submission" date="2019-09" db="EMBL/GenBank/DDBJ databases">
        <title>Genome sequence and assembly of Adhaeribacter sp.</title>
        <authorList>
            <person name="Chhetri G."/>
        </authorList>
    </citation>
    <scope>NUCLEOTIDE SEQUENCE [LARGE SCALE GENOMIC DNA]</scope>
    <source>
        <strain evidence="2 3">DK36</strain>
    </source>
</reference>
<name>A0A5M6D759_9BACT</name>
<feature type="signal peptide" evidence="1">
    <location>
        <begin position="1"/>
        <end position="19"/>
    </location>
</feature>
<dbReference type="Proteomes" id="UP000323426">
    <property type="component" value="Unassembled WGS sequence"/>
</dbReference>
<dbReference type="EMBL" id="VWSF01000020">
    <property type="protein sequence ID" value="KAA5541689.1"/>
    <property type="molecule type" value="Genomic_DNA"/>
</dbReference>